<accession>A0ABW5VMM6</accession>
<dbReference type="GO" id="GO:0004519">
    <property type="term" value="F:endonuclease activity"/>
    <property type="evidence" value="ECO:0007669"/>
    <property type="project" value="UniProtKB-KW"/>
</dbReference>
<dbReference type="EMBL" id="JBHUOG010000001">
    <property type="protein sequence ID" value="MFD2792924.1"/>
    <property type="molecule type" value="Genomic_DNA"/>
</dbReference>
<keyword evidence="2" id="KW-0255">Endonuclease</keyword>
<evidence type="ECO:0000313" key="3">
    <source>
        <dbReference type="Proteomes" id="UP001597479"/>
    </source>
</evidence>
<proteinExistence type="predicted"/>
<gene>
    <name evidence="2" type="ORF">ACFS27_05105</name>
</gene>
<name>A0ABW5VMM6_9MICO</name>
<organism evidence="2 3">
    <name type="scientific">Promicromonospora vindobonensis</name>
    <dbReference type="NCBI Taxonomy" id="195748"/>
    <lineage>
        <taxon>Bacteria</taxon>
        <taxon>Bacillati</taxon>
        <taxon>Actinomycetota</taxon>
        <taxon>Actinomycetes</taxon>
        <taxon>Micrococcales</taxon>
        <taxon>Promicromonosporaceae</taxon>
        <taxon>Promicromonospora</taxon>
    </lineage>
</organism>
<dbReference type="RefSeq" id="WP_377180763.1">
    <property type="nucleotide sequence ID" value="NZ_JBHUOG010000001.1"/>
</dbReference>
<evidence type="ECO:0000313" key="2">
    <source>
        <dbReference type="EMBL" id="MFD2792924.1"/>
    </source>
</evidence>
<dbReference type="InterPro" id="IPR003615">
    <property type="entry name" value="HNH_nuc"/>
</dbReference>
<keyword evidence="3" id="KW-1185">Reference proteome</keyword>
<keyword evidence="2" id="KW-0378">Hydrolase</keyword>
<dbReference type="Proteomes" id="UP001597479">
    <property type="component" value="Unassembled WGS sequence"/>
</dbReference>
<sequence>MNGNANGRTAWLLMTDEGDNENPWYGDQLGVEYLYDSKVQNHQRLSRGDPIALWDRTGLLLGISVVEDIDSWPGTKTLRRCRECGATRPSERSTMHPRFRCSRCRAEFDTPRLEKTDVTMFTARYDAAWTSLDGVLSKAEIRPFIKAQGSFNSIRELDWHAFQQALADKGAGRAIQRVIARVPDLSWPTANGPRIELAHGFNQSVVRVRRGQRQFREQILAAQGSNCAFTGAAPARVLEAGHLYRYAQLGKHYEHGGLMLRRDVHRLFDDELLAVTPTLPYRIDVAPDLADYPQYDRLHGEPLMTQLRAEQVEWLDKHWYEHRDNAQEAHR</sequence>
<feature type="domain" description="HNH nuclease" evidence="1">
    <location>
        <begin position="227"/>
        <end position="275"/>
    </location>
</feature>
<comment type="caution">
    <text evidence="2">The sequence shown here is derived from an EMBL/GenBank/DDBJ whole genome shotgun (WGS) entry which is preliminary data.</text>
</comment>
<evidence type="ECO:0000259" key="1">
    <source>
        <dbReference type="Pfam" id="PF13391"/>
    </source>
</evidence>
<reference evidence="3" key="1">
    <citation type="journal article" date="2019" name="Int. J. Syst. Evol. Microbiol.">
        <title>The Global Catalogue of Microorganisms (GCM) 10K type strain sequencing project: providing services to taxonomists for standard genome sequencing and annotation.</title>
        <authorList>
            <consortium name="The Broad Institute Genomics Platform"/>
            <consortium name="The Broad Institute Genome Sequencing Center for Infectious Disease"/>
            <person name="Wu L."/>
            <person name="Ma J."/>
        </authorList>
    </citation>
    <scope>NUCLEOTIDE SEQUENCE [LARGE SCALE GENOMIC DNA]</scope>
    <source>
        <strain evidence="3">CCM 7044</strain>
    </source>
</reference>
<protein>
    <submittedName>
        <fullName evidence="2">HNH endonuclease</fullName>
    </submittedName>
</protein>
<keyword evidence="2" id="KW-0540">Nuclease</keyword>
<dbReference type="Pfam" id="PF13391">
    <property type="entry name" value="HNH_2"/>
    <property type="match status" value="1"/>
</dbReference>